<sequence>MIEGTKIYCFRCMEFILTSSGRMRWGGPYSGDMFAPVTEDTNFRDYFNFGKGVVGGDLVCPRCTQNFIDDDGCILTEFGSVHPKQGLIDRTFKIIYEEGPYKNMIKKVEPSREPDRRGPVGARNPFLNGSIANLGEKAVPKYTCKKCGEKMFRMFDHRERCE</sequence>
<dbReference type="EMBL" id="MT144714">
    <property type="protein sequence ID" value="QJH98064.1"/>
    <property type="molecule type" value="Genomic_DNA"/>
</dbReference>
<accession>A0A6H1ZL73</accession>
<dbReference type="AlphaFoldDB" id="A0A6H1ZL73"/>
<name>A0A6H1ZL73_9ZZZZ</name>
<reference evidence="1" key="1">
    <citation type="submission" date="2020-03" db="EMBL/GenBank/DDBJ databases">
        <title>The deep terrestrial virosphere.</title>
        <authorList>
            <person name="Holmfeldt K."/>
            <person name="Nilsson E."/>
            <person name="Simone D."/>
            <person name="Lopez-Fernandez M."/>
            <person name="Wu X."/>
            <person name="de Brujin I."/>
            <person name="Lundin D."/>
            <person name="Andersson A."/>
            <person name="Bertilsson S."/>
            <person name="Dopson M."/>
        </authorList>
    </citation>
    <scope>NUCLEOTIDE SEQUENCE</scope>
    <source>
        <strain evidence="1">TM448A01076</strain>
        <strain evidence="2">TM448B01182</strain>
    </source>
</reference>
<proteinExistence type="predicted"/>
<organism evidence="1">
    <name type="scientific">viral metagenome</name>
    <dbReference type="NCBI Taxonomy" id="1070528"/>
    <lineage>
        <taxon>unclassified sequences</taxon>
        <taxon>metagenomes</taxon>
        <taxon>organismal metagenomes</taxon>
    </lineage>
</organism>
<protein>
    <submittedName>
        <fullName evidence="1">Uncharacterized protein</fullName>
    </submittedName>
</protein>
<evidence type="ECO:0000313" key="1">
    <source>
        <dbReference type="EMBL" id="QJA48673.1"/>
    </source>
</evidence>
<dbReference type="EMBL" id="MT144096">
    <property type="protein sequence ID" value="QJA48673.1"/>
    <property type="molecule type" value="Genomic_DNA"/>
</dbReference>
<gene>
    <name evidence="1" type="ORF">TM448A01076_0009</name>
    <name evidence="2" type="ORF">TM448B01182_0008</name>
</gene>
<evidence type="ECO:0000313" key="2">
    <source>
        <dbReference type="EMBL" id="QJH98064.1"/>
    </source>
</evidence>